<dbReference type="EMBL" id="BPQQ01000016">
    <property type="protein sequence ID" value="GJD99491.1"/>
    <property type="molecule type" value="Genomic_DNA"/>
</dbReference>
<evidence type="ECO:0000256" key="1">
    <source>
        <dbReference type="SAM" id="Phobius"/>
    </source>
</evidence>
<feature type="transmembrane region" description="Helical" evidence="1">
    <location>
        <begin position="12"/>
        <end position="32"/>
    </location>
</feature>
<dbReference type="Proteomes" id="UP001055153">
    <property type="component" value="Unassembled WGS sequence"/>
</dbReference>
<accession>A0ABQ4S8R9</accession>
<gene>
    <name evidence="2" type="ORF">GMJLKIPL_1409</name>
</gene>
<keyword evidence="3" id="KW-1185">Reference proteome</keyword>
<evidence type="ECO:0000313" key="3">
    <source>
        <dbReference type="Proteomes" id="UP001055153"/>
    </source>
</evidence>
<reference evidence="2" key="2">
    <citation type="submission" date="2021-08" db="EMBL/GenBank/DDBJ databases">
        <authorList>
            <person name="Tani A."/>
            <person name="Ola A."/>
            <person name="Ogura Y."/>
            <person name="Katsura K."/>
            <person name="Hayashi T."/>
        </authorList>
    </citation>
    <scope>NUCLEOTIDE SEQUENCE</scope>
    <source>
        <strain evidence="2">DSM 17168</strain>
    </source>
</reference>
<organism evidence="2 3">
    <name type="scientific">Methylobacterium isbiliense</name>
    <dbReference type="NCBI Taxonomy" id="315478"/>
    <lineage>
        <taxon>Bacteria</taxon>
        <taxon>Pseudomonadati</taxon>
        <taxon>Pseudomonadota</taxon>
        <taxon>Alphaproteobacteria</taxon>
        <taxon>Hyphomicrobiales</taxon>
        <taxon>Methylobacteriaceae</taxon>
        <taxon>Methylobacterium</taxon>
    </lineage>
</organism>
<keyword evidence="1" id="KW-1133">Transmembrane helix</keyword>
<sequence length="198" mass="21828">MAKAVSIASSTIWRVIVPAGLILLAFLNAPAVNQSFRDLMSVTARIQSMKTAWGEVVLKDRGRLTVSLRKAGLDRLTAEERQAIIEAIESLTGLQMLRLFTLPHQGIHCVYERPSADLRLYAFIDVDLEHRGLVATSHDDETRRRKAEEARVPDETNGLVQSCHRLSLTARGHDVKTALLGVIRDELDGGIAVAAEKP</sequence>
<keyword evidence="1" id="KW-0812">Transmembrane</keyword>
<protein>
    <submittedName>
        <fullName evidence="2">Uncharacterized protein</fullName>
    </submittedName>
</protein>
<evidence type="ECO:0000313" key="2">
    <source>
        <dbReference type="EMBL" id="GJD99491.1"/>
    </source>
</evidence>
<reference evidence="2" key="1">
    <citation type="journal article" date="2021" name="Front. Microbiol.">
        <title>Comprehensive Comparative Genomics and Phenotyping of Methylobacterium Species.</title>
        <authorList>
            <person name="Alessa O."/>
            <person name="Ogura Y."/>
            <person name="Fujitani Y."/>
            <person name="Takami H."/>
            <person name="Hayashi T."/>
            <person name="Sahin N."/>
            <person name="Tani A."/>
        </authorList>
    </citation>
    <scope>NUCLEOTIDE SEQUENCE</scope>
    <source>
        <strain evidence="2">DSM 17168</strain>
    </source>
</reference>
<keyword evidence="1" id="KW-0472">Membrane</keyword>
<comment type="caution">
    <text evidence="2">The sequence shown here is derived from an EMBL/GenBank/DDBJ whole genome shotgun (WGS) entry which is preliminary data.</text>
</comment>
<name>A0ABQ4S8R9_9HYPH</name>
<proteinExistence type="predicted"/>